<dbReference type="AlphaFoldDB" id="A0A8T3V0J5"/>
<comment type="caution">
    <text evidence="1">The sequence shown here is derived from an EMBL/GenBank/DDBJ whole genome shotgun (WGS) entry which is preliminary data.</text>
</comment>
<gene>
    <name evidence="1" type="ORF">IHE51_01970</name>
</gene>
<evidence type="ECO:0000313" key="2">
    <source>
        <dbReference type="Proteomes" id="UP000718571"/>
    </source>
</evidence>
<sequence length="302" mass="34682">MHNAELEEILSSYKIQKPTRLNFLDLVDDYKAVRGNTQIKGGDLLLDLDGVDEDTVELMFNPNRRTKKNLLAYGAVLLNFKKLDEESAEFILNRIKSSKKRLLDRKEAKEVSGDVFGVMIPVEYEKDKLLSYILGKGQEAAEGLKGTDRVRSIGDRAYDILTSYVLRGDAKPERDGFIYSLEFFFRRGAIECFKISTIITLVLSMDEELRKEGIKFRLGLRDLYIYDKISGVKKDAGEYNSHAWVNVYLMDKSIYIFDKIYGVFADVASAKKGVSSLEHPEKIFVYRFNPREGIALRRIKRN</sequence>
<dbReference type="Proteomes" id="UP000718571">
    <property type="component" value="Unassembled WGS sequence"/>
</dbReference>
<accession>A0A8T3V0J5</accession>
<evidence type="ECO:0000313" key="1">
    <source>
        <dbReference type="EMBL" id="MBE5728604.1"/>
    </source>
</evidence>
<proteinExistence type="predicted"/>
<dbReference type="EMBL" id="JADFAR010000023">
    <property type="protein sequence ID" value="MBE5728604.1"/>
    <property type="molecule type" value="Genomic_DNA"/>
</dbReference>
<organism evidence="1 2">
    <name type="scientific">Candidatus Acidifodinimicrobium mancum</name>
    <dbReference type="NCBI Taxonomy" id="2898728"/>
    <lineage>
        <taxon>Archaea</taxon>
        <taxon>Candidatus Parvarchaeota</taxon>
        <taxon>Candidatus Acidifodinimicrobiaceae</taxon>
        <taxon>Candidatus Acidifodinimicrobium</taxon>
    </lineage>
</organism>
<name>A0A8T3V0J5_9ARCH</name>
<protein>
    <submittedName>
        <fullName evidence="1">Uncharacterized protein</fullName>
    </submittedName>
</protein>
<reference evidence="1 2" key="1">
    <citation type="submission" date="2020-09" db="EMBL/GenBank/DDBJ databases">
        <title>Genomic characterization of a novel Parvarchaeota family in acid mine drainage sediments.</title>
        <authorList>
            <person name="Luo Z.-H."/>
        </authorList>
    </citation>
    <scope>NUCLEOTIDE SEQUENCE [LARGE SCALE GENOMIC DNA]</scope>
    <source>
        <strain evidence="1">MAS1_bins.189</strain>
    </source>
</reference>